<dbReference type="SUPFAM" id="SSF52058">
    <property type="entry name" value="L domain-like"/>
    <property type="match status" value="1"/>
</dbReference>
<dbReference type="Pfam" id="PF00560">
    <property type="entry name" value="LRR_1"/>
    <property type="match status" value="1"/>
</dbReference>
<comment type="subcellular location">
    <subcellularLocation>
        <location evidence="1">Membrane</location>
    </subcellularLocation>
</comment>
<keyword evidence="2" id="KW-0433">Leucine-rich repeat</keyword>
<dbReference type="Gene3D" id="3.80.10.10">
    <property type="entry name" value="Ribonuclease Inhibitor"/>
    <property type="match status" value="2"/>
</dbReference>
<dbReference type="Proteomes" id="UP000295252">
    <property type="component" value="Unassembled WGS sequence"/>
</dbReference>
<evidence type="ECO:0000256" key="2">
    <source>
        <dbReference type="ARBA" id="ARBA00022614"/>
    </source>
</evidence>
<evidence type="ECO:0000256" key="5">
    <source>
        <dbReference type="ARBA" id="ARBA00022989"/>
    </source>
</evidence>
<evidence type="ECO:0000256" key="1">
    <source>
        <dbReference type="ARBA" id="ARBA00004370"/>
    </source>
</evidence>
<dbReference type="PANTHER" id="PTHR27008">
    <property type="entry name" value="OS04G0122200 PROTEIN"/>
    <property type="match status" value="1"/>
</dbReference>
<dbReference type="Gramene" id="CDP19966">
    <property type="protein sequence ID" value="CDP19966"/>
    <property type="gene ID" value="GSCOC_T00000559001"/>
</dbReference>
<protein>
    <submittedName>
        <fullName evidence="7">DH200=94 genomic scaffold, scaffold_807</fullName>
    </submittedName>
</protein>
<accession>A0A068VGX2</accession>
<keyword evidence="5" id="KW-1133">Transmembrane helix</keyword>
<dbReference type="EMBL" id="HG739891">
    <property type="protein sequence ID" value="CDP19966.1"/>
    <property type="molecule type" value="Genomic_DNA"/>
</dbReference>
<dbReference type="InterPro" id="IPR032675">
    <property type="entry name" value="LRR_dom_sf"/>
</dbReference>
<dbReference type="FunFam" id="3.80.10.10:FF:000383">
    <property type="entry name" value="Leucine-rich repeat receptor protein kinase EMS1"/>
    <property type="match status" value="1"/>
</dbReference>
<evidence type="ECO:0000256" key="3">
    <source>
        <dbReference type="ARBA" id="ARBA00022692"/>
    </source>
</evidence>
<gene>
    <name evidence="7" type="ORF">GSCOC_T00000559001</name>
</gene>
<keyword evidence="6" id="KW-0472">Membrane</keyword>
<reference evidence="8" key="1">
    <citation type="journal article" date="2014" name="Science">
        <title>The coffee genome provides insight into the convergent evolution of caffeine biosynthesis.</title>
        <authorList>
            <person name="Denoeud F."/>
            <person name="Carretero-Paulet L."/>
            <person name="Dereeper A."/>
            <person name="Droc G."/>
            <person name="Guyot R."/>
            <person name="Pietrella M."/>
            <person name="Zheng C."/>
            <person name="Alberti A."/>
            <person name="Anthony F."/>
            <person name="Aprea G."/>
            <person name="Aury J.M."/>
            <person name="Bento P."/>
            <person name="Bernard M."/>
            <person name="Bocs S."/>
            <person name="Campa C."/>
            <person name="Cenci A."/>
            <person name="Combes M.C."/>
            <person name="Crouzillat D."/>
            <person name="Da Silva C."/>
            <person name="Daddiego L."/>
            <person name="De Bellis F."/>
            <person name="Dussert S."/>
            <person name="Garsmeur O."/>
            <person name="Gayraud T."/>
            <person name="Guignon V."/>
            <person name="Jahn K."/>
            <person name="Jamilloux V."/>
            <person name="Joet T."/>
            <person name="Labadie K."/>
            <person name="Lan T."/>
            <person name="Leclercq J."/>
            <person name="Lepelley M."/>
            <person name="Leroy T."/>
            <person name="Li L.T."/>
            <person name="Librado P."/>
            <person name="Lopez L."/>
            <person name="Munoz A."/>
            <person name="Noel B."/>
            <person name="Pallavicini A."/>
            <person name="Perrotta G."/>
            <person name="Poncet V."/>
            <person name="Pot D."/>
            <person name="Priyono X."/>
            <person name="Rigoreau M."/>
            <person name="Rouard M."/>
            <person name="Rozas J."/>
            <person name="Tranchant-Dubreuil C."/>
            <person name="VanBuren R."/>
            <person name="Zhang Q."/>
            <person name="Andrade A.C."/>
            <person name="Argout X."/>
            <person name="Bertrand B."/>
            <person name="de Kochko A."/>
            <person name="Graziosi G."/>
            <person name="Henry R.J."/>
            <person name="Jayarama X."/>
            <person name="Ming R."/>
            <person name="Nagai C."/>
            <person name="Rounsley S."/>
            <person name="Sankoff D."/>
            <person name="Giuliano G."/>
            <person name="Albert V.A."/>
            <person name="Wincker P."/>
            <person name="Lashermes P."/>
        </authorList>
    </citation>
    <scope>NUCLEOTIDE SEQUENCE [LARGE SCALE GENOMIC DNA]</scope>
    <source>
        <strain evidence="8">cv. DH200-94</strain>
    </source>
</reference>
<dbReference type="AlphaFoldDB" id="A0A068VGX2"/>
<keyword evidence="3" id="KW-0812">Transmembrane</keyword>
<dbReference type="InterPro" id="IPR051809">
    <property type="entry name" value="Plant_receptor-like_S/T_kinase"/>
</dbReference>
<dbReference type="Pfam" id="PF13855">
    <property type="entry name" value="LRR_8"/>
    <property type="match status" value="1"/>
</dbReference>
<sequence>MEYHHLILFNSLFHFSSKKPSKIFSQDNSLLIPIGNNQDEPEIQPAIQNTTIYLRYIYLSSNKFNSAVPSSLGSLGDLLHLDLSSNYLSGSLPSEIGSLKAATLLNVSMNQISGIIPSTIGGMQDVIDLSLAFNRFEGPIPRSIRSIGLSCTILNSMFYYEKWTIPMEIGNLNKLKILAIANSQLFGSLPLGMFNLTALQELYLQNNNLNGTILTPLFELKSDNQIKSYIELII</sequence>
<evidence type="ECO:0000313" key="7">
    <source>
        <dbReference type="EMBL" id="CDP19966.1"/>
    </source>
</evidence>
<organism evidence="7 8">
    <name type="scientific">Coffea canephora</name>
    <name type="common">Robusta coffee</name>
    <dbReference type="NCBI Taxonomy" id="49390"/>
    <lineage>
        <taxon>Eukaryota</taxon>
        <taxon>Viridiplantae</taxon>
        <taxon>Streptophyta</taxon>
        <taxon>Embryophyta</taxon>
        <taxon>Tracheophyta</taxon>
        <taxon>Spermatophyta</taxon>
        <taxon>Magnoliopsida</taxon>
        <taxon>eudicotyledons</taxon>
        <taxon>Gunneridae</taxon>
        <taxon>Pentapetalae</taxon>
        <taxon>asterids</taxon>
        <taxon>lamiids</taxon>
        <taxon>Gentianales</taxon>
        <taxon>Rubiaceae</taxon>
        <taxon>Ixoroideae</taxon>
        <taxon>Gardenieae complex</taxon>
        <taxon>Bertiereae - Coffeeae clade</taxon>
        <taxon>Coffeeae</taxon>
        <taxon>Coffea</taxon>
    </lineage>
</organism>
<keyword evidence="8" id="KW-1185">Reference proteome</keyword>
<dbReference type="InterPro" id="IPR001611">
    <property type="entry name" value="Leu-rich_rpt"/>
</dbReference>
<keyword evidence="4" id="KW-0677">Repeat</keyword>
<dbReference type="STRING" id="49390.A0A068VGX2"/>
<dbReference type="InParanoid" id="A0A068VGX2"/>
<name>A0A068VGX2_COFCA</name>
<proteinExistence type="predicted"/>
<evidence type="ECO:0000313" key="8">
    <source>
        <dbReference type="Proteomes" id="UP000295252"/>
    </source>
</evidence>
<dbReference type="GO" id="GO:0016020">
    <property type="term" value="C:membrane"/>
    <property type="evidence" value="ECO:0007669"/>
    <property type="project" value="UniProtKB-SubCell"/>
</dbReference>
<dbReference type="PANTHER" id="PTHR27008:SF585">
    <property type="entry name" value="PROTEIN KINASE DOMAIN-CONTAINING PROTEIN"/>
    <property type="match status" value="1"/>
</dbReference>
<dbReference type="PhylomeDB" id="A0A068VGX2"/>
<evidence type="ECO:0000256" key="4">
    <source>
        <dbReference type="ARBA" id="ARBA00022737"/>
    </source>
</evidence>
<evidence type="ECO:0000256" key="6">
    <source>
        <dbReference type="ARBA" id="ARBA00023136"/>
    </source>
</evidence>